<dbReference type="GO" id="GO:0051539">
    <property type="term" value="F:4 iron, 4 sulfur cluster binding"/>
    <property type="evidence" value="ECO:0007669"/>
    <property type="project" value="UniProtKB-KW"/>
</dbReference>
<name>X1TPL2_9ZZZZ</name>
<proteinExistence type="predicted"/>
<evidence type="ECO:0000256" key="4">
    <source>
        <dbReference type="ARBA" id="ARBA00022737"/>
    </source>
</evidence>
<keyword evidence="7" id="KW-0411">Iron-sulfur</keyword>
<keyword evidence="5" id="KW-0249">Electron transport</keyword>
<gene>
    <name evidence="9" type="ORF">S12H4_43350</name>
</gene>
<evidence type="ECO:0000256" key="7">
    <source>
        <dbReference type="ARBA" id="ARBA00023014"/>
    </source>
</evidence>
<dbReference type="SUPFAM" id="SSF54862">
    <property type="entry name" value="4Fe-4S ferredoxins"/>
    <property type="match status" value="1"/>
</dbReference>
<dbReference type="PROSITE" id="PS51379">
    <property type="entry name" value="4FE4S_FER_2"/>
    <property type="match status" value="2"/>
</dbReference>
<dbReference type="InterPro" id="IPR017896">
    <property type="entry name" value="4Fe4S_Fe-S-bd"/>
</dbReference>
<organism evidence="9">
    <name type="scientific">marine sediment metagenome</name>
    <dbReference type="NCBI Taxonomy" id="412755"/>
    <lineage>
        <taxon>unclassified sequences</taxon>
        <taxon>metagenomes</taxon>
        <taxon>ecological metagenomes</taxon>
    </lineage>
</organism>
<dbReference type="Gene3D" id="3.30.70.20">
    <property type="match status" value="1"/>
</dbReference>
<evidence type="ECO:0000313" key="9">
    <source>
        <dbReference type="EMBL" id="GAJ07204.1"/>
    </source>
</evidence>
<evidence type="ECO:0000256" key="2">
    <source>
        <dbReference type="ARBA" id="ARBA00022485"/>
    </source>
</evidence>
<dbReference type="AlphaFoldDB" id="X1TPL2"/>
<dbReference type="Pfam" id="PF12838">
    <property type="entry name" value="Fer4_7"/>
    <property type="match status" value="1"/>
</dbReference>
<keyword evidence="2" id="KW-0004">4Fe-4S</keyword>
<keyword evidence="3" id="KW-0479">Metal-binding</keyword>
<evidence type="ECO:0000256" key="6">
    <source>
        <dbReference type="ARBA" id="ARBA00023004"/>
    </source>
</evidence>
<feature type="domain" description="4Fe-4S ferredoxin-type" evidence="8">
    <location>
        <begin position="42"/>
        <end position="69"/>
    </location>
</feature>
<evidence type="ECO:0000256" key="5">
    <source>
        <dbReference type="ARBA" id="ARBA00022982"/>
    </source>
</evidence>
<dbReference type="GO" id="GO:0046872">
    <property type="term" value="F:metal ion binding"/>
    <property type="evidence" value="ECO:0007669"/>
    <property type="project" value="UniProtKB-KW"/>
</dbReference>
<evidence type="ECO:0000259" key="8">
    <source>
        <dbReference type="PROSITE" id="PS51379"/>
    </source>
</evidence>
<evidence type="ECO:0000256" key="3">
    <source>
        <dbReference type="ARBA" id="ARBA00022723"/>
    </source>
</evidence>
<keyword evidence="6" id="KW-0408">Iron</keyword>
<feature type="domain" description="4Fe-4S ferredoxin-type" evidence="8">
    <location>
        <begin position="3"/>
        <end position="32"/>
    </location>
</feature>
<dbReference type="InterPro" id="IPR017900">
    <property type="entry name" value="4Fe4S_Fe_S_CS"/>
</dbReference>
<sequence length="69" mass="7582">MGTDVAVDWDICEGNGVCIEVCPVQLYDWRDTLGHPGSSRKAFPAREPDCIKCMACETQCPVEAISISY</sequence>
<dbReference type="PROSITE" id="PS00198">
    <property type="entry name" value="4FE4S_FER_1"/>
    <property type="match status" value="1"/>
</dbReference>
<evidence type="ECO:0000256" key="1">
    <source>
        <dbReference type="ARBA" id="ARBA00022448"/>
    </source>
</evidence>
<dbReference type="PANTHER" id="PTHR43687:SF6">
    <property type="entry name" value="L-ASPARTATE SEMIALDEHYDE SULFURTRANSFERASE IRON-SULFUR SUBUNIT"/>
    <property type="match status" value="1"/>
</dbReference>
<keyword evidence="4" id="KW-0677">Repeat</keyword>
<accession>X1TPL2</accession>
<keyword evidence="1" id="KW-0813">Transport</keyword>
<reference evidence="9" key="1">
    <citation type="journal article" date="2014" name="Front. Microbiol.">
        <title>High frequency of phylogenetically diverse reductive dehalogenase-homologous genes in deep subseafloor sedimentary metagenomes.</title>
        <authorList>
            <person name="Kawai M."/>
            <person name="Futagami T."/>
            <person name="Toyoda A."/>
            <person name="Takaki Y."/>
            <person name="Nishi S."/>
            <person name="Hori S."/>
            <person name="Arai W."/>
            <person name="Tsubouchi T."/>
            <person name="Morono Y."/>
            <person name="Uchiyama I."/>
            <person name="Ito T."/>
            <person name="Fujiyama A."/>
            <person name="Inagaki F."/>
            <person name="Takami H."/>
        </authorList>
    </citation>
    <scope>NUCLEOTIDE SEQUENCE</scope>
    <source>
        <strain evidence="9">Expedition CK06-06</strain>
    </source>
</reference>
<dbReference type="InterPro" id="IPR050572">
    <property type="entry name" value="Fe-S_Ferredoxin"/>
</dbReference>
<dbReference type="EMBL" id="BARW01026596">
    <property type="protein sequence ID" value="GAJ07204.1"/>
    <property type="molecule type" value="Genomic_DNA"/>
</dbReference>
<protein>
    <recommendedName>
        <fullName evidence="8">4Fe-4S ferredoxin-type domain-containing protein</fullName>
    </recommendedName>
</protein>
<dbReference type="PANTHER" id="PTHR43687">
    <property type="entry name" value="ADENYLYLSULFATE REDUCTASE, BETA SUBUNIT"/>
    <property type="match status" value="1"/>
</dbReference>
<comment type="caution">
    <text evidence="9">The sequence shown here is derived from an EMBL/GenBank/DDBJ whole genome shotgun (WGS) entry which is preliminary data.</text>
</comment>